<dbReference type="Gene3D" id="3.40.50.2300">
    <property type="match status" value="2"/>
</dbReference>
<dbReference type="CDD" id="cd01536">
    <property type="entry name" value="PBP1_ABC_sugar_binding-like"/>
    <property type="match status" value="1"/>
</dbReference>
<accession>A0A1F5A943</accession>
<evidence type="ECO:0000259" key="4">
    <source>
        <dbReference type="Pfam" id="PF13407"/>
    </source>
</evidence>
<dbReference type="Proteomes" id="UP000177701">
    <property type="component" value="Unassembled WGS sequence"/>
</dbReference>
<evidence type="ECO:0000313" key="5">
    <source>
        <dbReference type="EMBL" id="OGD15085.1"/>
    </source>
</evidence>
<dbReference type="STRING" id="1797291.A2V47_02185"/>
<dbReference type="GO" id="GO:0030246">
    <property type="term" value="F:carbohydrate binding"/>
    <property type="evidence" value="ECO:0007669"/>
    <property type="project" value="UniProtKB-ARBA"/>
</dbReference>
<dbReference type="GO" id="GO:0030313">
    <property type="term" value="C:cell envelope"/>
    <property type="evidence" value="ECO:0007669"/>
    <property type="project" value="UniProtKB-SubCell"/>
</dbReference>
<organism evidence="5 6">
    <name type="scientific">Candidatus Sediminicultor quintus</name>
    <dbReference type="NCBI Taxonomy" id="1797291"/>
    <lineage>
        <taxon>Bacteria</taxon>
        <taxon>Pseudomonadati</taxon>
        <taxon>Atribacterota</taxon>
        <taxon>Candidatus Phoenicimicrobiia</taxon>
        <taxon>Candidatus Pheonicimicrobiales</taxon>
        <taxon>Candidatus Phoenicimicrobiaceae</taxon>
        <taxon>Candidatus Sediminicultor</taxon>
    </lineage>
</organism>
<dbReference type="AlphaFoldDB" id="A0A1F5A943"/>
<sequence length="324" mass="35762">MNKKFTNIVLLAIFLVLVISVNIFAESTVIAYMLPLMGPIHTDRWYAAAAKAKEMGMEAIVYDAGGYQNINKQITQVENLIERKVNGIIIHATSSTALTEVLERAVNSGIKVVCEYVPVKSDKMVFPLICLDAFYTGRLCAVILTAQMGGRGNILALPGPAGQEEAAERWQGFTDYISLFPQMKVVGQEWTAADIAVAIRASENMLTANPQVDGIYTWYDLMSQGMVSAMKARNMKPVPHVTCDLSVECEKLIREGWITATEAGAPLATARAAVELVYKLINGEKVDQLTIKLPPTMLTKEVLDVFDRKNIVVSEDIKSQWEKK</sequence>
<dbReference type="InterPro" id="IPR028082">
    <property type="entry name" value="Peripla_BP_I"/>
</dbReference>
<dbReference type="EMBL" id="MEYH01000068">
    <property type="protein sequence ID" value="OGD15085.1"/>
    <property type="molecule type" value="Genomic_DNA"/>
</dbReference>
<evidence type="ECO:0000256" key="2">
    <source>
        <dbReference type="ARBA" id="ARBA00007639"/>
    </source>
</evidence>
<gene>
    <name evidence="5" type="ORF">A2V47_02185</name>
</gene>
<comment type="similarity">
    <text evidence="2">Belongs to the bacterial solute-binding protein 2 family.</text>
</comment>
<dbReference type="Pfam" id="PF13407">
    <property type="entry name" value="Peripla_BP_4"/>
    <property type="match status" value="1"/>
</dbReference>
<name>A0A1F5A943_9BACT</name>
<dbReference type="InterPro" id="IPR025997">
    <property type="entry name" value="SBP_2_dom"/>
</dbReference>
<comment type="caution">
    <text evidence="5">The sequence shown here is derived from an EMBL/GenBank/DDBJ whole genome shotgun (WGS) entry which is preliminary data.</text>
</comment>
<dbReference type="PANTHER" id="PTHR46847">
    <property type="entry name" value="D-ALLOSE-BINDING PERIPLASMIC PROTEIN-RELATED"/>
    <property type="match status" value="1"/>
</dbReference>
<keyword evidence="3" id="KW-0732">Signal</keyword>
<evidence type="ECO:0000256" key="1">
    <source>
        <dbReference type="ARBA" id="ARBA00004196"/>
    </source>
</evidence>
<evidence type="ECO:0000256" key="3">
    <source>
        <dbReference type="ARBA" id="ARBA00022729"/>
    </source>
</evidence>
<protein>
    <recommendedName>
        <fullName evidence="4">Periplasmic binding protein domain-containing protein</fullName>
    </recommendedName>
</protein>
<reference evidence="5 6" key="1">
    <citation type="journal article" date="2016" name="Nat. Commun.">
        <title>Thousands of microbial genomes shed light on interconnected biogeochemical processes in an aquifer system.</title>
        <authorList>
            <person name="Anantharaman K."/>
            <person name="Brown C.T."/>
            <person name="Hug L.A."/>
            <person name="Sharon I."/>
            <person name="Castelle C.J."/>
            <person name="Probst A.J."/>
            <person name="Thomas B.C."/>
            <person name="Singh A."/>
            <person name="Wilkins M.J."/>
            <person name="Karaoz U."/>
            <person name="Brodie E.L."/>
            <person name="Williams K.H."/>
            <person name="Hubbard S.S."/>
            <person name="Banfield J.F."/>
        </authorList>
    </citation>
    <scope>NUCLEOTIDE SEQUENCE [LARGE SCALE GENOMIC DNA]</scope>
</reference>
<evidence type="ECO:0000313" key="6">
    <source>
        <dbReference type="Proteomes" id="UP000177701"/>
    </source>
</evidence>
<dbReference type="PANTHER" id="PTHR46847:SF1">
    <property type="entry name" value="D-ALLOSE-BINDING PERIPLASMIC PROTEIN-RELATED"/>
    <property type="match status" value="1"/>
</dbReference>
<proteinExistence type="inferred from homology"/>
<feature type="domain" description="Periplasmic binding protein" evidence="4">
    <location>
        <begin position="47"/>
        <end position="285"/>
    </location>
</feature>
<comment type="subcellular location">
    <subcellularLocation>
        <location evidence="1">Cell envelope</location>
    </subcellularLocation>
</comment>
<dbReference type="SUPFAM" id="SSF53822">
    <property type="entry name" value="Periplasmic binding protein-like I"/>
    <property type="match status" value="1"/>
</dbReference>